<gene>
    <name evidence="2" type="ORF">VMCG_03780</name>
</gene>
<reference evidence="2 3" key="1">
    <citation type="submission" date="2015-09" db="EMBL/GenBank/DDBJ databases">
        <title>Host preference determinants of Valsa canker pathogens revealed by comparative genomics.</title>
        <authorList>
            <person name="Yin Z."/>
            <person name="Huang L."/>
        </authorList>
    </citation>
    <scope>NUCLEOTIDE SEQUENCE [LARGE SCALE GENOMIC DNA]</scope>
    <source>
        <strain evidence="2 3">03-1</strain>
    </source>
</reference>
<feature type="region of interest" description="Disordered" evidence="1">
    <location>
        <begin position="74"/>
        <end position="104"/>
    </location>
</feature>
<comment type="caution">
    <text evidence="2">The sequence shown here is derived from an EMBL/GenBank/DDBJ whole genome shotgun (WGS) entry which is preliminary data.</text>
</comment>
<evidence type="ECO:0000313" key="3">
    <source>
        <dbReference type="Proteomes" id="UP000283895"/>
    </source>
</evidence>
<proteinExistence type="predicted"/>
<feature type="region of interest" description="Disordered" evidence="1">
    <location>
        <begin position="23"/>
        <end position="55"/>
    </location>
</feature>
<name>A0A423WVJ9_9PEZI</name>
<sequence>MGLSHDEQPGLELAPVTNPQVAYGEGLEFDPSKPVTNTYDHTLHRDPSTASHQGQYNSAAAYDPYRQSAYLNSTTSGWSPASNGVIPVGGPPFTEKPPGQERSYKQSIRIIDTQSNGNKFDRFSLILPFV</sequence>
<protein>
    <submittedName>
        <fullName evidence="2">Uncharacterized protein</fullName>
    </submittedName>
</protein>
<dbReference type="Proteomes" id="UP000283895">
    <property type="component" value="Unassembled WGS sequence"/>
</dbReference>
<keyword evidence="3" id="KW-1185">Reference proteome</keyword>
<organism evidence="2 3">
    <name type="scientific">Cytospora schulzeri</name>
    <dbReference type="NCBI Taxonomy" id="448051"/>
    <lineage>
        <taxon>Eukaryota</taxon>
        <taxon>Fungi</taxon>
        <taxon>Dikarya</taxon>
        <taxon>Ascomycota</taxon>
        <taxon>Pezizomycotina</taxon>
        <taxon>Sordariomycetes</taxon>
        <taxon>Sordariomycetidae</taxon>
        <taxon>Diaporthales</taxon>
        <taxon>Cytosporaceae</taxon>
        <taxon>Cytospora</taxon>
    </lineage>
</organism>
<accession>A0A423WVJ9</accession>
<dbReference type="EMBL" id="LKEA01000008">
    <property type="protein sequence ID" value="ROW07373.1"/>
    <property type="molecule type" value="Genomic_DNA"/>
</dbReference>
<evidence type="ECO:0000313" key="2">
    <source>
        <dbReference type="EMBL" id="ROW07373.1"/>
    </source>
</evidence>
<evidence type="ECO:0000256" key="1">
    <source>
        <dbReference type="SAM" id="MobiDB-lite"/>
    </source>
</evidence>
<dbReference type="OrthoDB" id="3499003at2759"/>
<dbReference type="AlphaFoldDB" id="A0A423WVJ9"/>